<comment type="similarity">
    <text evidence="2 8">Belongs to the ammonia transporter channel (TC 1.A.11.2) family.</text>
</comment>
<dbReference type="GO" id="GO:0008519">
    <property type="term" value="F:ammonium channel activity"/>
    <property type="evidence" value="ECO:0007669"/>
    <property type="project" value="InterPro"/>
</dbReference>
<evidence type="ECO:0000256" key="2">
    <source>
        <dbReference type="ARBA" id="ARBA00005887"/>
    </source>
</evidence>
<dbReference type="InterPro" id="IPR029020">
    <property type="entry name" value="Ammonium/urea_transptr"/>
</dbReference>
<evidence type="ECO:0000256" key="7">
    <source>
        <dbReference type="ARBA" id="ARBA00023177"/>
    </source>
</evidence>
<feature type="transmembrane region" description="Helical" evidence="8">
    <location>
        <begin position="406"/>
        <end position="425"/>
    </location>
</feature>
<evidence type="ECO:0000256" key="9">
    <source>
        <dbReference type="SAM" id="SignalP"/>
    </source>
</evidence>
<feature type="transmembrane region" description="Helical" evidence="8">
    <location>
        <begin position="445"/>
        <end position="463"/>
    </location>
</feature>
<accession>A0A258FS85</accession>
<keyword evidence="9" id="KW-0732">Signal</keyword>
<keyword evidence="5 8" id="KW-1133">Transmembrane helix</keyword>
<feature type="transmembrane region" description="Helical" evidence="8">
    <location>
        <begin position="219"/>
        <end position="241"/>
    </location>
</feature>
<dbReference type="InterPro" id="IPR024041">
    <property type="entry name" value="NH4_transpt_AmtB-like_dom"/>
</dbReference>
<feature type="transmembrane region" description="Helical" evidence="8">
    <location>
        <begin position="123"/>
        <end position="145"/>
    </location>
</feature>
<feature type="transmembrane region" description="Helical" evidence="8">
    <location>
        <begin position="253"/>
        <end position="275"/>
    </location>
</feature>
<dbReference type="EMBL" id="NCEB01000005">
    <property type="protein sequence ID" value="OYX35186.1"/>
    <property type="molecule type" value="Genomic_DNA"/>
</dbReference>
<feature type="transmembrane region" description="Helical" evidence="8">
    <location>
        <begin position="376"/>
        <end position="394"/>
    </location>
</feature>
<dbReference type="PANTHER" id="PTHR43029:SF10">
    <property type="entry name" value="AMMONIUM TRANSPORTER MEP2"/>
    <property type="match status" value="1"/>
</dbReference>
<evidence type="ECO:0000313" key="12">
    <source>
        <dbReference type="Proteomes" id="UP000215595"/>
    </source>
</evidence>
<reference evidence="11 12" key="1">
    <citation type="submission" date="2017-03" db="EMBL/GenBank/DDBJ databases">
        <title>Lifting the veil on microbial sulfur biogeochemistry in mining wastewaters.</title>
        <authorList>
            <person name="Kantor R.S."/>
            <person name="Colenbrander Nelson T."/>
            <person name="Marshall S."/>
            <person name="Bennett D."/>
            <person name="Apte S."/>
            <person name="Camacho D."/>
            <person name="Thomas B.C."/>
            <person name="Warren L.A."/>
            <person name="Banfield J.F."/>
        </authorList>
    </citation>
    <scope>NUCLEOTIDE SEQUENCE [LARGE SCALE GENOMIC DNA]</scope>
    <source>
        <strain evidence="11">32-69-9</strain>
    </source>
</reference>
<dbReference type="GO" id="GO:0005886">
    <property type="term" value="C:plasma membrane"/>
    <property type="evidence" value="ECO:0007669"/>
    <property type="project" value="UniProtKB-SubCell"/>
</dbReference>
<dbReference type="AlphaFoldDB" id="A0A258FS85"/>
<feature type="transmembrane region" description="Helical" evidence="8">
    <location>
        <begin position="287"/>
        <end position="307"/>
    </location>
</feature>
<feature type="chain" id="PRO_5012152416" description="Ammonium transporter" evidence="9">
    <location>
        <begin position="30"/>
        <end position="492"/>
    </location>
</feature>
<gene>
    <name evidence="11" type="ORF">B7Z01_03195</name>
</gene>
<feature type="transmembrane region" description="Helical" evidence="8">
    <location>
        <begin position="313"/>
        <end position="337"/>
    </location>
</feature>
<keyword evidence="6 8" id="KW-0472">Membrane</keyword>
<evidence type="ECO:0000256" key="3">
    <source>
        <dbReference type="ARBA" id="ARBA00022448"/>
    </source>
</evidence>
<comment type="caution">
    <text evidence="11">The sequence shown here is derived from an EMBL/GenBank/DDBJ whole genome shotgun (WGS) entry which is preliminary data.</text>
</comment>
<feature type="signal peptide" evidence="9">
    <location>
        <begin position="1"/>
        <end position="29"/>
    </location>
</feature>
<feature type="transmembrane region" description="Helical" evidence="8">
    <location>
        <begin position="90"/>
        <end position="111"/>
    </location>
</feature>
<protein>
    <recommendedName>
        <fullName evidence="8">Ammonium transporter</fullName>
    </recommendedName>
</protein>
<name>A0A258FS85_9CAUL</name>
<evidence type="ECO:0000256" key="1">
    <source>
        <dbReference type="ARBA" id="ARBA00004141"/>
    </source>
</evidence>
<organism evidence="11 12">
    <name type="scientific">Brevundimonas subvibrioides</name>
    <dbReference type="NCBI Taxonomy" id="74313"/>
    <lineage>
        <taxon>Bacteria</taxon>
        <taxon>Pseudomonadati</taxon>
        <taxon>Pseudomonadota</taxon>
        <taxon>Alphaproteobacteria</taxon>
        <taxon>Caulobacterales</taxon>
        <taxon>Caulobacteraceae</taxon>
        <taxon>Brevundimonas</taxon>
    </lineage>
</organism>
<keyword evidence="3 8" id="KW-0813">Transport</keyword>
<dbReference type="InterPro" id="IPR018047">
    <property type="entry name" value="Ammonium_transpt_CS"/>
</dbReference>
<evidence type="ECO:0000256" key="5">
    <source>
        <dbReference type="ARBA" id="ARBA00022989"/>
    </source>
</evidence>
<dbReference type="Pfam" id="PF00909">
    <property type="entry name" value="Ammonium_transp"/>
    <property type="match status" value="1"/>
</dbReference>
<dbReference type="Gene3D" id="1.10.3430.10">
    <property type="entry name" value="Ammonium transporter AmtB like domains"/>
    <property type="match status" value="1"/>
</dbReference>
<keyword evidence="7 8" id="KW-0924">Ammonia transport</keyword>
<comment type="subcellular location">
    <subcellularLocation>
        <location evidence="8">Cell membrane</location>
        <topology evidence="8">Multi-pass membrane protein</topology>
    </subcellularLocation>
    <subcellularLocation>
        <location evidence="1">Membrane</location>
        <topology evidence="1">Multi-pass membrane protein</topology>
    </subcellularLocation>
</comment>
<evidence type="ECO:0000256" key="6">
    <source>
        <dbReference type="ARBA" id="ARBA00023136"/>
    </source>
</evidence>
<evidence type="ECO:0000256" key="8">
    <source>
        <dbReference type="RuleBase" id="RU362002"/>
    </source>
</evidence>
<feature type="transmembrane region" description="Helical" evidence="8">
    <location>
        <begin position="190"/>
        <end position="212"/>
    </location>
</feature>
<evidence type="ECO:0000313" key="11">
    <source>
        <dbReference type="EMBL" id="OYX35186.1"/>
    </source>
</evidence>
<feature type="domain" description="Ammonium transporter AmtB-like" evidence="10">
    <location>
        <begin position="90"/>
        <end position="487"/>
    </location>
</feature>
<evidence type="ECO:0000256" key="4">
    <source>
        <dbReference type="ARBA" id="ARBA00022692"/>
    </source>
</evidence>
<dbReference type="PROSITE" id="PS01219">
    <property type="entry name" value="AMMONIUM_TRANSP"/>
    <property type="match status" value="1"/>
</dbReference>
<dbReference type="PANTHER" id="PTHR43029">
    <property type="entry name" value="AMMONIUM TRANSPORTER MEP2"/>
    <property type="match status" value="1"/>
</dbReference>
<proteinExistence type="inferred from homology"/>
<feature type="transmembrane region" description="Helical" evidence="8">
    <location>
        <begin position="349"/>
        <end position="370"/>
    </location>
</feature>
<dbReference type="SUPFAM" id="SSF111352">
    <property type="entry name" value="Ammonium transporter"/>
    <property type="match status" value="1"/>
</dbReference>
<sequence length="492" mass="50354">MSQLLNRLPGALALCLLTAALFYAGGAFAAPAEPVAAAAAAVTETAEAVTTEAAAAVEAVAAPEEEEAAPAGPLLAHQAVAEIDPAASSWILTSTALVLLMTLPGLALFYGGMVRRKNVIATITQSVGVAAVVSLAWFAAGYSLAFGVGQPMFGFDGDTVQAWIGSTQAVFLNGVTMETAYSAAPGLPEYLWIAFQLTFAIITPALVTGAFAERIKYSALLLFTGLWTLLVYSPICHWVWGGGFLGSAGVLDFAGGAVVHVNSGVAGLVCALFMGPRKGYGAEVMNAHNPVLTMIGASLLLVGWIGFNAGSAWAADAIAGVALLNTLLAAMAASLTWKIVEVMEKRKPSLIGVLSGLVAGLVAITPAAGFVDPKGAVIIGLIAGPVCYASSVWLKKLLRYDDSLDAFGIHGAGGLLGAILTGVFATTAVNSLSEGANIPTQAMGLAWTIAWSAVVTFVILVICKFTTGLRVSDAQEAEGLDTTLHGEALERV</sequence>
<keyword evidence="4 8" id="KW-0812">Transmembrane</keyword>
<dbReference type="InterPro" id="IPR001905">
    <property type="entry name" value="Ammonium_transpt"/>
</dbReference>
<dbReference type="Proteomes" id="UP000215595">
    <property type="component" value="Unassembled WGS sequence"/>
</dbReference>
<dbReference type="NCBIfam" id="TIGR00836">
    <property type="entry name" value="amt"/>
    <property type="match status" value="1"/>
</dbReference>
<evidence type="ECO:0000259" key="10">
    <source>
        <dbReference type="Pfam" id="PF00909"/>
    </source>
</evidence>